<dbReference type="SMART" id="SM00254">
    <property type="entry name" value="ShKT"/>
    <property type="match status" value="2"/>
</dbReference>
<dbReference type="PANTHER" id="PTHR19324:SF33">
    <property type="entry name" value="MUCIN-5AC"/>
    <property type="match status" value="1"/>
</dbReference>
<feature type="domain" description="Kringle" evidence="8">
    <location>
        <begin position="627"/>
        <end position="708"/>
    </location>
</feature>
<comment type="caution">
    <text evidence="4">Lacks conserved residue(s) required for the propagation of feature annotation.</text>
</comment>
<evidence type="ECO:0000313" key="11">
    <source>
        <dbReference type="Proteomes" id="UP000683360"/>
    </source>
</evidence>
<dbReference type="PROSITE" id="PS50070">
    <property type="entry name" value="KRINGLE_2"/>
    <property type="match status" value="1"/>
</dbReference>
<keyword evidence="11" id="KW-1185">Reference proteome</keyword>
<feature type="domain" description="CUB" evidence="6">
    <location>
        <begin position="506"/>
        <end position="622"/>
    </location>
</feature>
<proteinExistence type="predicted"/>
<dbReference type="InterPro" id="IPR018378">
    <property type="entry name" value="C-type_lectin_CS"/>
</dbReference>
<feature type="domain" description="C-type lectin" evidence="7">
    <location>
        <begin position="819"/>
        <end position="920"/>
    </location>
</feature>
<feature type="disulfide bond" evidence="4">
    <location>
        <begin position="677"/>
        <end position="700"/>
    </location>
</feature>
<dbReference type="InterPro" id="IPR016186">
    <property type="entry name" value="C-type_lectin-like/link_sf"/>
</dbReference>
<dbReference type="InterPro" id="IPR038178">
    <property type="entry name" value="Kringle_sf"/>
</dbReference>
<dbReference type="Gene3D" id="3.10.100.10">
    <property type="entry name" value="Mannose-Binding Protein A, subunit A"/>
    <property type="match status" value="1"/>
</dbReference>
<comment type="caution">
    <text evidence="10">The sequence shown here is derived from an EMBL/GenBank/DDBJ whole genome shotgun (WGS) entry which is preliminary data.</text>
</comment>
<dbReference type="InterPro" id="IPR013806">
    <property type="entry name" value="Kringle-like"/>
</dbReference>
<dbReference type="InterPro" id="IPR001304">
    <property type="entry name" value="C-type_lectin-like"/>
</dbReference>
<evidence type="ECO:0000256" key="1">
    <source>
        <dbReference type="ARBA" id="ARBA00022572"/>
    </source>
</evidence>
<dbReference type="PROSITE" id="PS50041">
    <property type="entry name" value="C_TYPE_LECTIN_2"/>
    <property type="match status" value="1"/>
</dbReference>
<dbReference type="Pfam" id="PF16977">
    <property type="entry name" value="ApeC"/>
    <property type="match status" value="2"/>
</dbReference>
<dbReference type="CDD" id="cd00037">
    <property type="entry name" value="CLECT"/>
    <property type="match status" value="1"/>
</dbReference>
<dbReference type="InterPro" id="IPR035914">
    <property type="entry name" value="Sperma_CUB_dom_sf"/>
</dbReference>
<dbReference type="PROSITE" id="PS50923">
    <property type="entry name" value="SUSHI"/>
    <property type="match status" value="2"/>
</dbReference>
<dbReference type="Pfam" id="PF00051">
    <property type="entry name" value="Kringle"/>
    <property type="match status" value="1"/>
</dbReference>
<accession>A0A8S3TYK7</accession>
<evidence type="ECO:0000259" key="7">
    <source>
        <dbReference type="PROSITE" id="PS50041"/>
    </source>
</evidence>
<evidence type="ECO:0000256" key="5">
    <source>
        <dbReference type="PROSITE-ProRule" id="PRU00302"/>
    </source>
</evidence>
<dbReference type="OrthoDB" id="6131366at2759"/>
<dbReference type="Gene3D" id="2.60.120.290">
    <property type="entry name" value="Spermadhesin, CUB domain"/>
    <property type="match status" value="1"/>
</dbReference>
<protein>
    <submittedName>
        <fullName evidence="10">Uncharacterized protein</fullName>
    </submittedName>
</protein>
<evidence type="ECO:0000256" key="3">
    <source>
        <dbReference type="ARBA" id="ARBA00023157"/>
    </source>
</evidence>
<dbReference type="EMBL" id="CAJPWZ010002363">
    <property type="protein sequence ID" value="CAG2236652.1"/>
    <property type="molecule type" value="Genomic_DNA"/>
</dbReference>
<dbReference type="InterPro" id="IPR016187">
    <property type="entry name" value="CTDL_fold"/>
</dbReference>
<dbReference type="SMART" id="SM00042">
    <property type="entry name" value="CUB"/>
    <property type="match status" value="1"/>
</dbReference>
<dbReference type="InterPro" id="IPR031569">
    <property type="entry name" value="ApeC"/>
</dbReference>
<dbReference type="Pfam" id="PF00084">
    <property type="entry name" value="Sushi"/>
    <property type="match status" value="2"/>
</dbReference>
<dbReference type="InterPro" id="IPR035976">
    <property type="entry name" value="Sushi/SCR/CCP_sf"/>
</dbReference>
<reference evidence="10" key="1">
    <citation type="submission" date="2021-03" db="EMBL/GenBank/DDBJ databases">
        <authorList>
            <person name="Bekaert M."/>
        </authorList>
    </citation>
    <scope>NUCLEOTIDE SEQUENCE</scope>
</reference>
<dbReference type="InterPro" id="IPR000859">
    <property type="entry name" value="CUB_dom"/>
</dbReference>
<evidence type="ECO:0000313" key="10">
    <source>
        <dbReference type="EMBL" id="CAG2236652.1"/>
    </source>
</evidence>
<dbReference type="SMART" id="SM00130">
    <property type="entry name" value="KR"/>
    <property type="match status" value="1"/>
</dbReference>
<dbReference type="SUPFAM" id="SSF57440">
    <property type="entry name" value="Kringle-like"/>
    <property type="match status" value="1"/>
</dbReference>
<keyword evidence="1 4" id="KW-0420">Kringle</keyword>
<name>A0A8S3TYK7_MYTED</name>
<dbReference type="InterPro" id="IPR003582">
    <property type="entry name" value="ShKT_dom"/>
</dbReference>
<dbReference type="InterPro" id="IPR000001">
    <property type="entry name" value="Kringle"/>
</dbReference>
<dbReference type="SUPFAM" id="SSF49854">
    <property type="entry name" value="Spermadhesin, CUB domain"/>
    <property type="match status" value="1"/>
</dbReference>
<feature type="domain" description="Sushi" evidence="9">
    <location>
        <begin position="978"/>
        <end position="1039"/>
    </location>
</feature>
<keyword evidence="5" id="KW-0768">Sushi</keyword>
<evidence type="ECO:0000259" key="6">
    <source>
        <dbReference type="PROSITE" id="PS01180"/>
    </source>
</evidence>
<evidence type="ECO:0000256" key="4">
    <source>
        <dbReference type="PROSITE-ProRule" id="PRU00121"/>
    </source>
</evidence>
<dbReference type="SMART" id="SM00032">
    <property type="entry name" value="CCP"/>
    <property type="match status" value="2"/>
</dbReference>
<dbReference type="PANTHER" id="PTHR19324">
    <property type="entry name" value="PERFORIN-LIKE PROTEIN 1"/>
    <property type="match status" value="1"/>
</dbReference>
<feature type="disulfide bond" evidence="4">
    <location>
        <begin position="649"/>
        <end position="688"/>
    </location>
</feature>
<dbReference type="Gene3D" id="2.40.20.10">
    <property type="entry name" value="Plasminogen Kringle 4"/>
    <property type="match status" value="1"/>
</dbReference>
<keyword evidence="2" id="KW-0732">Signal</keyword>
<dbReference type="PROSITE" id="PS01180">
    <property type="entry name" value="CUB"/>
    <property type="match status" value="1"/>
</dbReference>
<dbReference type="SMART" id="SM00034">
    <property type="entry name" value="CLECT"/>
    <property type="match status" value="1"/>
</dbReference>
<dbReference type="CDD" id="cd00041">
    <property type="entry name" value="CUB"/>
    <property type="match status" value="1"/>
</dbReference>
<evidence type="ECO:0000259" key="9">
    <source>
        <dbReference type="PROSITE" id="PS50923"/>
    </source>
</evidence>
<dbReference type="Proteomes" id="UP000683360">
    <property type="component" value="Unassembled WGS sequence"/>
</dbReference>
<dbReference type="PROSITE" id="PS00615">
    <property type="entry name" value="C_TYPE_LECTIN_1"/>
    <property type="match status" value="1"/>
</dbReference>
<keyword evidence="3 4" id="KW-1015">Disulfide bond</keyword>
<dbReference type="InterPro" id="IPR000436">
    <property type="entry name" value="Sushi_SCR_CCP_dom"/>
</dbReference>
<dbReference type="PRINTS" id="PR00018">
    <property type="entry name" value="KRINGLE"/>
</dbReference>
<dbReference type="SUPFAM" id="SSF57535">
    <property type="entry name" value="Complement control module/SCR domain"/>
    <property type="match status" value="2"/>
</dbReference>
<feature type="domain" description="Sushi" evidence="9">
    <location>
        <begin position="754"/>
        <end position="811"/>
    </location>
</feature>
<evidence type="ECO:0000259" key="8">
    <source>
        <dbReference type="PROSITE" id="PS50070"/>
    </source>
</evidence>
<dbReference type="SUPFAM" id="SSF56436">
    <property type="entry name" value="C-type lectin-like"/>
    <property type="match status" value="1"/>
</dbReference>
<dbReference type="Pfam" id="PF00431">
    <property type="entry name" value="CUB"/>
    <property type="match status" value="1"/>
</dbReference>
<dbReference type="CDD" id="cd00033">
    <property type="entry name" value="CCP"/>
    <property type="match status" value="1"/>
</dbReference>
<sequence length="1107" mass="125421">MWYTQHGHIDYQDTLKVLDSDHELILLNGDPTDYYMFEVVNDINNCKALHCGDSKLQCDNWGYLTVIRDRCQCRCIDGLDPHSGCTSLYYSDLTAVENWPSEGFSLLKPKTGCPIGFVEGNIKYTTLRNSQSINHGAFITINGQFLTQSFCTRKSSVSGESVKWGPGKYCIYQHGNSCPSGFSSGAVRIDTLDNPVTDGFQPDGEYEKDVLWQFCCRSDDRLAKPLYLPNKEPFILFQKTFYGCQAVHGMKSTVQFFKVKNLDLKVAYRGGYHPRIKAAFRHFKFFYCYYTPENFESQVFYNRWPAEPFSMLKSQDGCPEGFAESSLQQFTEPLPIMSDTMYSAVTVGSNNVTYTFCSKPKSEPLGPSSYWQKGSYCILSYTGICPTGFEDGFIKFDDIQPPKKFAGQFLPNGDFTTDVKIHFCCRDDGTWSDPITLPTHDSFVLFRHSKFPCQKVVDMIDTEEYLTIRNDASNNEALYGFVPKVGGIGRVYQVHFCHYHHADTNCGAMYQLNLKNPVVHIATPNFPGPYVARQRCNFIFKGPKDSKLILNFHSFNVEVGDSGECVSTVGIRSALPGQPEIKYCGDDFKRSVMTDMNFLGITFTSGNNNQLLPGFNATISLIRDRDMCYNGNGTTYNGNVNVTKKFQTCLHWSKVTHCVNNLYQRSESASFLKENFCRRAGDGLAPWCYTDEDQCSRDYCDVCNLEKCYDIFDDCNDLMTEDKKFCSEDIEASRGCRKSCKLCNFEKPLPVKRVSCTSPLIPFDGIPKVPLKTSYAVGESVLFMCINGVETDTHVCLADGTWSGGNFVCGKCPPGWITYSERCYKWYDVYMTVYEGRELCANMSASMSSAKDLKENDFLLTLSDNSRSFWLGIEKDENDEYIWKEDGSIVTWTNWGRGNDTSNACANVNDEGKWNRWGCDWDYLSIICKLTPSNRVECLDYRLDCLDLLKDDPGMCIDFEEFSRDNCPWTCGFCGTATICAIPTLQPKTIMKAGSALRTRVGGIFSYDCVEGYELDSGNDKRACLRDGSLTGDPPVCIESHLVQSRNNEVSLRSRRMLANERKMYIGDNTLMRIHKSGRVVAWTFYSMVDCEVTFSIWRPVDKGRCV</sequence>
<organism evidence="10 11">
    <name type="scientific">Mytilus edulis</name>
    <name type="common">Blue mussel</name>
    <dbReference type="NCBI Taxonomy" id="6550"/>
    <lineage>
        <taxon>Eukaryota</taxon>
        <taxon>Metazoa</taxon>
        <taxon>Spiralia</taxon>
        <taxon>Lophotrochozoa</taxon>
        <taxon>Mollusca</taxon>
        <taxon>Bivalvia</taxon>
        <taxon>Autobranchia</taxon>
        <taxon>Pteriomorphia</taxon>
        <taxon>Mytilida</taxon>
        <taxon>Mytiloidea</taxon>
        <taxon>Mytilidae</taxon>
        <taxon>Mytilinae</taxon>
        <taxon>Mytilus</taxon>
    </lineage>
</organism>
<gene>
    <name evidence="10" type="ORF">MEDL_49149</name>
</gene>
<dbReference type="Pfam" id="PF00059">
    <property type="entry name" value="Lectin_C"/>
    <property type="match status" value="1"/>
</dbReference>
<dbReference type="Gene3D" id="2.10.70.10">
    <property type="entry name" value="Complement Module, domain 1"/>
    <property type="match status" value="2"/>
</dbReference>
<evidence type="ECO:0000256" key="2">
    <source>
        <dbReference type="ARBA" id="ARBA00022729"/>
    </source>
</evidence>
<dbReference type="AlphaFoldDB" id="A0A8S3TYK7"/>